<dbReference type="Proteomes" id="UP000010146">
    <property type="component" value="Unassembled WGS sequence"/>
</dbReference>
<organism evidence="2 3">
    <name type="scientific">Caldanaerobacter subterraneus subsp. pacificus DSM 12653</name>
    <dbReference type="NCBI Taxonomy" id="391606"/>
    <lineage>
        <taxon>Bacteria</taxon>
        <taxon>Bacillati</taxon>
        <taxon>Bacillota</taxon>
        <taxon>Clostridia</taxon>
        <taxon>Thermoanaerobacterales</taxon>
        <taxon>Thermoanaerobacteraceae</taxon>
        <taxon>Caldanaerobacter</taxon>
    </lineage>
</organism>
<keyword evidence="1" id="KW-0472">Membrane</keyword>
<dbReference type="RefSeq" id="WP_043883836.1">
    <property type="nucleotide sequence ID" value="NZ_ABXP02000126.1"/>
</dbReference>
<reference evidence="2 3" key="2">
    <citation type="journal article" date="2015" name="BMC Genomics">
        <title>Analysis of three genomes within the thermophilic bacterial species Caldanaerobacter subterraneus with a focus on carbon monoxide dehydrogenase evolution and hydrolase diversity.</title>
        <authorList>
            <person name="Sant'Anna F.H."/>
            <person name="Lebedinsky A.V."/>
            <person name="Sokolova T.G."/>
            <person name="Robb F.T."/>
            <person name="Gonzalez J.M."/>
        </authorList>
    </citation>
    <scope>NUCLEOTIDE SEQUENCE [LARGE SCALE GENOMIC DNA]</scope>
    <source>
        <strain evidence="2 3">DSM 12653</strain>
    </source>
</reference>
<dbReference type="EMBL" id="ABXP02000126">
    <property type="protein sequence ID" value="KKC28514.1"/>
    <property type="molecule type" value="Genomic_DNA"/>
</dbReference>
<reference evidence="2 3" key="1">
    <citation type="submission" date="2008-07" db="EMBL/GenBank/DDBJ databases">
        <authorList>
            <person name="Gonzalez J."/>
            <person name="Sokolova T."/>
            <person name="Ferriera S."/>
            <person name="Johnson J."/>
            <person name="Kravitz S."/>
            <person name="Beeson K."/>
            <person name="Sutton G."/>
            <person name="Rogers Y.-H."/>
            <person name="Friedman R."/>
            <person name="Frazier M."/>
            <person name="Venter J.C."/>
        </authorList>
    </citation>
    <scope>NUCLEOTIDE SEQUENCE [LARGE SCALE GENOMIC DNA]</scope>
    <source>
        <strain evidence="2 3">DSM 12653</strain>
    </source>
</reference>
<keyword evidence="1" id="KW-1133">Transmembrane helix</keyword>
<evidence type="ECO:0000313" key="2">
    <source>
        <dbReference type="EMBL" id="KKC28514.1"/>
    </source>
</evidence>
<proteinExistence type="predicted"/>
<evidence type="ECO:0000256" key="1">
    <source>
        <dbReference type="SAM" id="Phobius"/>
    </source>
</evidence>
<gene>
    <name evidence="2" type="ORF">CDSM653_02574</name>
</gene>
<dbReference type="AlphaFoldDB" id="A0A0F5PKY1"/>
<evidence type="ECO:0008006" key="4">
    <source>
        <dbReference type="Google" id="ProtNLM"/>
    </source>
</evidence>
<protein>
    <recommendedName>
        <fullName evidence="4">Flagellin-like protein</fullName>
    </recommendedName>
</protein>
<reference evidence="3" key="3">
    <citation type="submission" date="2015-02" db="EMBL/GenBank/DDBJ databases">
        <title>Genome analysis of three genomes within the thermophilic hydrogenogenic bacterial species Caldanaerobacter subterraneus.</title>
        <authorList>
            <person name="Sant'Anna F.H."/>
            <person name="Lebedinsky A."/>
            <person name="Sokolova T."/>
            <person name="Robb F.T."/>
            <person name="Gonzalez J.M."/>
        </authorList>
    </citation>
    <scope>NUCLEOTIDE SEQUENCE [LARGE SCALE GENOMIC DNA]</scope>
    <source>
        <strain evidence="3">DSM 12653</strain>
    </source>
</reference>
<name>A0A0F5PKY1_9THEO</name>
<comment type="caution">
    <text evidence="2">The sequence shown here is derived from an EMBL/GenBank/DDBJ whole genome shotgun (WGS) entry which is preliminary data.</text>
</comment>
<evidence type="ECO:0000313" key="3">
    <source>
        <dbReference type="Proteomes" id="UP000010146"/>
    </source>
</evidence>
<sequence length="73" mass="7730">MVKTLLAKAKEVVAKFLKDKKGDHNLLSTVGLIAIVVGILVVASPTLREQIMTMISNALSSASSFFSNAVQGK</sequence>
<feature type="transmembrane region" description="Helical" evidence="1">
    <location>
        <begin position="26"/>
        <end position="47"/>
    </location>
</feature>
<accession>A0A0F5PKY1</accession>
<keyword evidence="1" id="KW-0812">Transmembrane</keyword>